<name>A0A3D2XAR2_9FIRM</name>
<feature type="domain" description="Teneurin-like YD-shell" evidence="3">
    <location>
        <begin position="10"/>
        <end position="119"/>
    </location>
</feature>
<dbReference type="AlphaFoldDB" id="A0A3D2XAR2"/>
<evidence type="ECO:0000256" key="1">
    <source>
        <dbReference type="ARBA" id="ARBA00022737"/>
    </source>
</evidence>
<evidence type="ECO:0000256" key="2">
    <source>
        <dbReference type="SAM" id="MobiDB-lite"/>
    </source>
</evidence>
<dbReference type="Proteomes" id="UP000262969">
    <property type="component" value="Unassembled WGS sequence"/>
</dbReference>
<feature type="non-terminal residue" evidence="4">
    <location>
        <position position="285"/>
    </location>
</feature>
<evidence type="ECO:0000313" key="4">
    <source>
        <dbReference type="EMBL" id="HCL04171.1"/>
    </source>
</evidence>
<sequence>MKKNGSVVLKFAYEYDGAGNRTLEEIWQEKKHYRREYTYYKNNTVKSMSETGDNNVTYSYVYDAAGNISEKHVTKIEDGKETTKVTRYTYDSANRMLSLSEGGGDTRAFRYDANGNRIARILNGKGNVSSSEVDTSKNSKENADYYYYDYEDRLVEIVIHNGKVFTYGYDGEGNRLWRTYSQHPVVKSPVSEGDRVTNPPSFPENNKDNTEVDTTDIEDKSIKSDIELESASEIDEIESDDNSLVSLMNIQDDAELITAVDSYLLSSDNVAFAAMKGNNGNGNGN</sequence>
<accession>A0A3D2XAR2</accession>
<dbReference type="InterPro" id="IPR006530">
    <property type="entry name" value="YD"/>
</dbReference>
<dbReference type="EMBL" id="DPVV01000570">
    <property type="protein sequence ID" value="HCL04171.1"/>
    <property type="molecule type" value="Genomic_DNA"/>
</dbReference>
<comment type="caution">
    <text evidence="4">The sequence shown here is derived from an EMBL/GenBank/DDBJ whole genome shotgun (WGS) entry which is preliminary data.</text>
</comment>
<dbReference type="InterPro" id="IPR056823">
    <property type="entry name" value="TEN-like_YD-shell"/>
</dbReference>
<evidence type="ECO:0000313" key="5">
    <source>
        <dbReference type="Proteomes" id="UP000262969"/>
    </source>
</evidence>
<protein>
    <recommendedName>
        <fullName evidence="3">Teneurin-like YD-shell domain-containing protein</fullName>
    </recommendedName>
</protein>
<gene>
    <name evidence="4" type="ORF">DHW61_17485</name>
</gene>
<feature type="region of interest" description="Disordered" evidence="2">
    <location>
        <begin position="187"/>
        <end position="212"/>
    </location>
</feature>
<keyword evidence="1" id="KW-0677">Repeat</keyword>
<evidence type="ECO:0000259" key="3">
    <source>
        <dbReference type="Pfam" id="PF25023"/>
    </source>
</evidence>
<dbReference type="Gene3D" id="2.180.10.10">
    <property type="entry name" value="RHS repeat-associated core"/>
    <property type="match status" value="1"/>
</dbReference>
<proteinExistence type="predicted"/>
<dbReference type="Pfam" id="PF25023">
    <property type="entry name" value="TEN_YD-shell"/>
    <property type="match status" value="1"/>
</dbReference>
<organism evidence="4 5">
    <name type="scientific">Lachnoclostridium phytofermentans</name>
    <dbReference type="NCBI Taxonomy" id="66219"/>
    <lineage>
        <taxon>Bacteria</taxon>
        <taxon>Bacillati</taxon>
        <taxon>Bacillota</taxon>
        <taxon>Clostridia</taxon>
        <taxon>Lachnospirales</taxon>
        <taxon>Lachnospiraceae</taxon>
    </lineage>
</organism>
<dbReference type="NCBIfam" id="TIGR01643">
    <property type="entry name" value="YD_repeat_2x"/>
    <property type="match status" value="1"/>
</dbReference>
<reference evidence="4 5" key="1">
    <citation type="journal article" date="2018" name="Nat. Biotechnol.">
        <title>A standardized bacterial taxonomy based on genome phylogeny substantially revises the tree of life.</title>
        <authorList>
            <person name="Parks D.H."/>
            <person name="Chuvochina M."/>
            <person name="Waite D.W."/>
            <person name="Rinke C."/>
            <person name="Skarshewski A."/>
            <person name="Chaumeil P.A."/>
            <person name="Hugenholtz P."/>
        </authorList>
    </citation>
    <scope>NUCLEOTIDE SEQUENCE [LARGE SCALE GENOMIC DNA]</scope>
    <source>
        <strain evidence="4">UBA11728</strain>
    </source>
</reference>